<feature type="region of interest" description="Disordered" evidence="1">
    <location>
        <begin position="213"/>
        <end position="236"/>
    </location>
</feature>
<feature type="region of interest" description="Disordered" evidence="1">
    <location>
        <begin position="1"/>
        <end position="46"/>
    </location>
</feature>
<sequence>MEIETREDRREKSNTSGHRNSDTAARKVAQVGGPMEERSSEINEPIIREEDVMEITQPRATTGENLESVQLEKEAENQGDYFEKKIKEIDSDLMKFELKDSGNKGAVNVATVIDLEGKTENCGDVQILFQRGLEACEQLNENNKRVIEDVGNPRVQVTHMLGNTQVTTASSSSMWKRIVRKEASTTRIATPLKTLKCSGAEFFESKLPRKKIQVSQDAQETTIELAGTENQSRQEP</sequence>
<keyword evidence="3" id="KW-1185">Reference proteome</keyword>
<evidence type="ECO:0000313" key="3">
    <source>
        <dbReference type="Proteomes" id="UP000594261"/>
    </source>
</evidence>
<name>A0A7N2LGL3_QUELO</name>
<feature type="compositionally biased region" description="Basic and acidic residues" evidence="1">
    <location>
        <begin position="35"/>
        <end position="46"/>
    </location>
</feature>
<proteinExistence type="predicted"/>
<dbReference type="Proteomes" id="UP000594261">
    <property type="component" value="Chromosome 4"/>
</dbReference>
<evidence type="ECO:0000256" key="1">
    <source>
        <dbReference type="SAM" id="MobiDB-lite"/>
    </source>
</evidence>
<feature type="compositionally biased region" description="Basic and acidic residues" evidence="1">
    <location>
        <begin position="1"/>
        <end position="25"/>
    </location>
</feature>
<evidence type="ECO:0000313" key="2">
    <source>
        <dbReference type="EnsemblPlants" id="QL04p038416:mrna:CDS:1"/>
    </source>
</evidence>
<reference evidence="2" key="2">
    <citation type="submission" date="2021-01" db="UniProtKB">
        <authorList>
            <consortium name="EnsemblPlants"/>
        </authorList>
    </citation>
    <scope>IDENTIFICATION</scope>
</reference>
<accession>A0A7N2LGL3</accession>
<dbReference type="EnsemblPlants" id="QL04p038416:mrna">
    <property type="protein sequence ID" value="QL04p038416:mrna:CDS:1"/>
    <property type="gene ID" value="QL04p038416"/>
</dbReference>
<reference evidence="2 3" key="1">
    <citation type="journal article" date="2016" name="G3 (Bethesda)">
        <title>First Draft Assembly and Annotation of the Genome of a California Endemic Oak Quercus lobata Nee (Fagaceae).</title>
        <authorList>
            <person name="Sork V.L."/>
            <person name="Fitz-Gibbon S.T."/>
            <person name="Puiu D."/>
            <person name="Crepeau M."/>
            <person name="Gugger P.F."/>
            <person name="Sherman R."/>
            <person name="Stevens K."/>
            <person name="Langley C.H."/>
            <person name="Pellegrini M."/>
            <person name="Salzberg S.L."/>
        </authorList>
    </citation>
    <scope>NUCLEOTIDE SEQUENCE [LARGE SCALE GENOMIC DNA]</scope>
    <source>
        <strain evidence="2 3">cv. SW786</strain>
    </source>
</reference>
<protein>
    <submittedName>
        <fullName evidence="2">Uncharacterized protein</fullName>
    </submittedName>
</protein>
<dbReference type="Gramene" id="QL04p038416:mrna">
    <property type="protein sequence ID" value="QL04p038416:mrna:CDS:1"/>
    <property type="gene ID" value="QL04p038416"/>
</dbReference>
<dbReference type="InParanoid" id="A0A7N2LGL3"/>
<dbReference type="EMBL" id="LRBV02000004">
    <property type="status" value="NOT_ANNOTATED_CDS"/>
    <property type="molecule type" value="Genomic_DNA"/>
</dbReference>
<dbReference type="AlphaFoldDB" id="A0A7N2LGL3"/>
<organism evidence="2 3">
    <name type="scientific">Quercus lobata</name>
    <name type="common">Valley oak</name>
    <dbReference type="NCBI Taxonomy" id="97700"/>
    <lineage>
        <taxon>Eukaryota</taxon>
        <taxon>Viridiplantae</taxon>
        <taxon>Streptophyta</taxon>
        <taxon>Embryophyta</taxon>
        <taxon>Tracheophyta</taxon>
        <taxon>Spermatophyta</taxon>
        <taxon>Magnoliopsida</taxon>
        <taxon>eudicotyledons</taxon>
        <taxon>Gunneridae</taxon>
        <taxon>Pentapetalae</taxon>
        <taxon>rosids</taxon>
        <taxon>fabids</taxon>
        <taxon>Fagales</taxon>
        <taxon>Fagaceae</taxon>
        <taxon>Quercus</taxon>
    </lineage>
</organism>